<dbReference type="SUPFAM" id="SSF51219">
    <property type="entry name" value="TRAP-like"/>
    <property type="match status" value="1"/>
</dbReference>
<accession>A0AAP5ICD8</accession>
<dbReference type="InterPro" id="IPR016031">
    <property type="entry name" value="Trp_RNA-bd_attenuator-like_dom"/>
</dbReference>
<keyword evidence="3" id="KW-1185">Reference proteome</keyword>
<protein>
    <submittedName>
        <fullName evidence="2">AIM24 family protein</fullName>
    </submittedName>
</protein>
<dbReference type="RefSeq" id="WP_208341425.1">
    <property type="nucleotide sequence ID" value="NZ_CAWQFN010000884.1"/>
</dbReference>
<proteinExistence type="predicted"/>
<comment type="caution">
    <text evidence="2">The sequence shown here is derived from an EMBL/GenBank/DDBJ whole genome shotgun (WGS) entry which is preliminary data.</text>
</comment>
<dbReference type="Pfam" id="PF01987">
    <property type="entry name" value="AIM24"/>
    <property type="match status" value="1"/>
</dbReference>
<evidence type="ECO:0000313" key="3">
    <source>
        <dbReference type="Proteomes" id="UP000667802"/>
    </source>
</evidence>
<dbReference type="Proteomes" id="UP000667802">
    <property type="component" value="Unassembled WGS sequence"/>
</dbReference>
<dbReference type="EMBL" id="JAALHA020000020">
    <property type="protein sequence ID" value="MDR9898846.1"/>
    <property type="molecule type" value="Genomic_DNA"/>
</dbReference>
<feature type="compositionally biased region" description="Polar residues" evidence="1">
    <location>
        <begin position="403"/>
        <end position="412"/>
    </location>
</feature>
<dbReference type="InterPro" id="IPR036983">
    <property type="entry name" value="AIM24_sf"/>
</dbReference>
<dbReference type="InterPro" id="IPR002838">
    <property type="entry name" value="AIM24"/>
</dbReference>
<feature type="region of interest" description="Disordered" evidence="1">
    <location>
        <begin position="389"/>
        <end position="412"/>
    </location>
</feature>
<dbReference type="Gene3D" id="3.60.160.10">
    <property type="entry name" value="Mitochondrial biogenesis AIM24"/>
    <property type="match status" value="1"/>
</dbReference>
<reference evidence="3" key="1">
    <citation type="journal article" date="2021" name="Science">
        <title>Hunting the eagle killer: A cyanobacterial neurotoxin causes vacuolar myelinopathy.</title>
        <authorList>
            <person name="Breinlinger S."/>
            <person name="Phillips T.J."/>
            <person name="Haram B.N."/>
            <person name="Mares J."/>
            <person name="Martinez Yerena J.A."/>
            <person name="Hrouzek P."/>
            <person name="Sobotka R."/>
            <person name="Henderson W.M."/>
            <person name="Schmieder P."/>
            <person name="Williams S.M."/>
            <person name="Lauderdale J.D."/>
            <person name="Wilde H.D."/>
            <person name="Gerrin W."/>
            <person name="Kust A."/>
            <person name="Washington J.W."/>
            <person name="Wagner C."/>
            <person name="Geier B."/>
            <person name="Liebeke M."/>
            <person name="Enke H."/>
            <person name="Niedermeyer T.H.J."/>
            <person name="Wilde S.B."/>
        </authorList>
    </citation>
    <scope>NUCLEOTIDE SEQUENCE [LARGE SCALE GENOMIC DNA]</scope>
    <source>
        <strain evidence="3">Thurmond2011</strain>
    </source>
</reference>
<name>A0AAP5ICD8_9CYAN</name>
<gene>
    <name evidence="2" type="ORF">G7B40_030450</name>
</gene>
<sequence>MEIIQRIVFELLARPFGQFGRLVSRSRPGSTVVQTREIFVRVTLPNLVALTNSYVAYREPSRLLGVLQAHTYPSLARLRRRREVSVVDERCTRISLEIESITNLAVSVTAMTNQCSYCNHQLNRGDKFCSACGTPINDNGVNPKEYQQMGTPMPGFSGEPIPELRNPQGILRSGDLSLRIEGEVVPIVDVELGQQQSVYFEHHILLWKQPNVRLGMKGLKGAMKRYFAGLQIFISEAHGPGNIAFSREAPGQIVALTLDRGQTVDVREHQFLLATSNVEYTFFFQRGLVNLLFSRSGGFFIDRFQCKREGGLLLIHGYGNVFEKYLAPGEMLDVEPGAWLWKDSSVRMETVTALQSSGGIMGAIGVLMGGISFTLNRFIGPGRLGLQSMTYHPPTPEGATRVGGSSNLDPDN</sequence>
<organism evidence="2 3">
    <name type="scientific">Aetokthonos hydrillicola Thurmond2011</name>
    <dbReference type="NCBI Taxonomy" id="2712845"/>
    <lineage>
        <taxon>Bacteria</taxon>
        <taxon>Bacillati</taxon>
        <taxon>Cyanobacteriota</taxon>
        <taxon>Cyanophyceae</taxon>
        <taxon>Nostocales</taxon>
        <taxon>Hapalosiphonaceae</taxon>
        <taxon>Aetokthonos</taxon>
    </lineage>
</organism>
<dbReference type="PANTHER" id="PTHR43657">
    <property type="entry name" value="TRYPTOPHAN RNA-BINDING ATTENUATOR PROTEIN-LIKE PROTEIN"/>
    <property type="match status" value="1"/>
</dbReference>
<evidence type="ECO:0000313" key="2">
    <source>
        <dbReference type="EMBL" id="MDR9898846.1"/>
    </source>
</evidence>
<dbReference type="AlphaFoldDB" id="A0AAP5ICD8"/>
<evidence type="ECO:0000256" key="1">
    <source>
        <dbReference type="SAM" id="MobiDB-lite"/>
    </source>
</evidence>
<dbReference type="PANTHER" id="PTHR43657:SF1">
    <property type="entry name" value="ALTERED INHERITANCE OF MITOCHONDRIA PROTEIN 24, MITOCHONDRIAL"/>
    <property type="match status" value="1"/>
</dbReference>